<dbReference type="EC" id="3.4.17.19" evidence="1"/>
<feature type="binding site" evidence="2">
    <location>
        <position position="268"/>
    </location>
    <ligand>
        <name>Zn(2+)</name>
        <dbReference type="ChEBI" id="CHEBI:29105"/>
        <note>catalytic</note>
    </ligand>
</feature>
<evidence type="ECO:0000256" key="1">
    <source>
        <dbReference type="PIRNR" id="PIRNR006615"/>
    </source>
</evidence>
<accession>A0A7W1WPU9</accession>
<evidence type="ECO:0000313" key="5">
    <source>
        <dbReference type="Proteomes" id="UP000535491"/>
    </source>
</evidence>
<feature type="binding site" evidence="2">
    <location>
        <position position="294"/>
    </location>
    <ligand>
        <name>Zn(2+)</name>
        <dbReference type="ChEBI" id="CHEBI:29105"/>
        <note>catalytic</note>
    </ligand>
</feature>
<keyword evidence="2" id="KW-0862">Zinc</keyword>
<dbReference type="PROSITE" id="PS52034">
    <property type="entry name" value="PEPTIDASE_M32"/>
    <property type="match status" value="1"/>
</dbReference>
<keyword evidence="1 4" id="KW-0121">Carboxypeptidase</keyword>
<keyword evidence="1 2" id="KW-0479">Metal-binding</keyword>
<dbReference type="RefSeq" id="WP_181751097.1">
    <property type="nucleotide sequence ID" value="NZ_JACEIQ010000004.1"/>
</dbReference>
<dbReference type="Proteomes" id="UP000535491">
    <property type="component" value="Unassembled WGS sequence"/>
</dbReference>
<keyword evidence="1" id="KW-0482">Metalloprotease</keyword>
<dbReference type="PIRSF" id="PIRSF006615">
    <property type="entry name" value="Zn_crbxpep_Taq"/>
    <property type="match status" value="1"/>
</dbReference>
<dbReference type="PANTHER" id="PTHR34217">
    <property type="entry name" value="METAL-DEPENDENT CARBOXYPEPTIDASE"/>
    <property type="match status" value="1"/>
</dbReference>
<dbReference type="Gene3D" id="1.10.1370.30">
    <property type="match status" value="1"/>
</dbReference>
<dbReference type="PRINTS" id="PR00998">
    <property type="entry name" value="CRBOXYPTASET"/>
</dbReference>
<evidence type="ECO:0000256" key="2">
    <source>
        <dbReference type="PIRSR" id="PIRSR006615-1"/>
    </source>
</evidence>
<comment type="catalytic activity">
    <reaction evidence="1">
        <text>Release of a C-terminal amino acid with broad specificity, except for -Pro.</text>
        <dbReference type="EC" id="3.4.17.19"/>
    </reaction>
</comment>
<evidence type="ECO:0000313" key="4">
    <source>
        <dbReference type="EMBL" id="MBA4493854.1"/>
    </source>
</evidence>
<dbReference type="SUPFAM" id="SSF55486">
    <property type="entry name" value="Metalloproteases ('zincins'), catalytic domain"/>
    <property type="match status" value="1"/>
</dbReference>
<organism evidence="4 5">
    <name type="scientific">Paenactinomyces guangxiensis</name>
    <dbReference type="NCBI Taxonomy" id="1490290"/>
    <lineage>
        <taxon>Bacteria</taxon>
        <taxon>Bacillati</taxon>
        <taxon>Bacillota</taxon>
        <taxon>Bacilli</taxon>
        <taxon>Bacillales</taxon>
        <taxon>Thermoactinomycetaceae</taxon>
        <taxon>Paenactinomyces</taxon>
    </lineage>
</organism>
<keyword evidence="1" id="KW-0645">Protease</keyword>
<comment type="similarity">
    <text evidence="1">Belongs to the peptidase M32 family.</text>
</comment>
<feature type="binding site" evidence="2">
    <location>
        <position position="264"/>
    </location>
    <ligand>
        <name>Zn(2+)</name>
        <dbReference type="ChEBI" id="CHEBI:29105"/>
        <note>catalytic</note>
    </ligand>
</feature>
<comment type="caution">
    <text evidence="4">The sequence shown here is derived from an EMBL/GenBank/DDBJ whole genome shotgun (WGS) entry which is preliminary data.</text>
</comment>
<keyword evidence="5" id="KW-1185">Reference proteome</keyword>
<dbReference type="GO" id="GO:0046872">
    <property type="term" value="F:metal ion binding"/>
    <property type="evidence" value="ECO:0007669"/>
    <property type="project" value="UniProtKB-KW"/>
</dbReference>
<keyword evidence="1" id="KW-0378">Hydrolase</keyword>
<dbReference type="GO" id="GO:0006508">
    <property type="term" value="P:proteolysis"/>
    <property type="evidence" value="ECO:0007669"/>
    <property type="project" value="UniProtKB-UniRule"/>
</dbReference>
<comment type="function">
    <text evidence="1">Broad specificity carboxypetidase that releases amino acids sequentially from the C-terminus, including neutral, aromatic, polar and basic residues.</text>
</comment>
<dbReference type="AlphaFoldDB" id="A0A7W1WPU9"/>
<comment type="cofactor">
    <cofactor evidence="2">
        <name>Zn(2+)</name>
        <dbReference type="ChEBI" id="CHEBI:29105"/>
    </cofactor>
    <text evidence="2">Binds 1 zinc ion per subunit.</text>
</comment>
<dbReference type="Pfam" id="PF02074">
    <property type="entry name" value="Peptidase_M32"/>
    <property type="match status" value="1"/>
</dbReference>
<proteinExistence type="inferred from homology"/>
<dbReference type="CDD" id="cd06460">
    <property type="entry name" value="M32_Taq"/>
    <property type="match status" value="1"/>
</dbReference>
<reference evidence="4 5" key="1">
    <citation type="submission" date="2020-07" db="EMBL/GenBank/DDBJ databases">
        <authorList>
            <person name="Feng H."/>
        </authorList>
    </citation>
    <scope>NUCLEOTIDE SEQUENCE [LARGE SCALE GENOMIC DNA]</scope>
    <source>
        <strain evidence="5">s-10</strain>
    </source>
</reference>
<dbReference type="GO" id="GO:0004181">
    <property type="term" value="F:metallocarboxypeptidase activity"/>
    <property type="evidence" value="ECO:0007669"/>
    <property type="project" value="UniProtKB-UniRule"/>
</dbReference>
<dbReference type="EMBL" id="JACEIQ010000004">
    <property type="protein sequence ID" value="MBA4493854.1"/>
    <property type="molecule type" value="Genomic_DNA"/>
</dbReference>
<gene>
    <name evidence="4" type="ORF">H1191_05985</name>
</gene>
<evidence type="ECO:0000256" key="3">
    <source>
        <dbReference type="PIRSR" id="PIRSR006615-2"/>
    </source>
</evidence>
<protein>
    <recommendedName>
        <fullName evidence="1">Metal-dependent carboxypeptidase</fullName>
        <ecNumber evidence="1">3.4.17.19</ecNumber>
    </recommendedName>
</protein>
<dbReference type="PANTHER" id="PTHR34217:SF1">
    <property type="entry name" value="CARBOXYPEPTIDASE 1"/>
    <property type="match status" value="1"/>
</dbReference>
<feature type="active site" description="Proton donor/acceptor" evidence="3">
    <location>
        <position position="265"/>
    </location>
</feature>
<dbReference type="InterPro" id="IPR001333">
    <property type="entry name" value="Peptidase_M32_Taq"/>
</dbReference>
<sequence length="502" mass="57844">MEKKMQELKTRYREIYDIHSALSVLSWDQNTYMPPAGTEARGRQMSTLGHIAHEKLTDPAVGQLLEDLSGYEKNIPYDSDEAGFLRVVRRQYVNAVRVPPDFIAAFYNHVAQTYQAWVEAREEDNFAKVEPYLEKTLEYSRQYASYFNGYEHIADPLIDRADYGMKASALKKLFVELRRQLVPLVEEVTSYPPTDNSCLLQHFPKEKQIEFGLKVIKKLGFDFERGRQDMAPHPFMTKFAHGDVRITTRINENQLGEALFSSIHETGHALYELGIDSHLEGTPLHDGTSAGVHESQSRLWENIVGRSYGFWTYFYPQLQEVFPSQLGNVTLDQFYRAINRVERSLIRTDADELTYNLHVIIRFDLELAMLEGKLAVKDLPEAWRSRYQSDIGIASPDDKNGVLQDIHWYMDYIGGMFQGYTLGNILSCQFYEAALKACPEIPVQITQGEFGTLHEWLKDNIYRHGSKFTAEEIIERATGSSLTIEPYMNYLRSKYGELYPGK</sequence>
<name>A0A7W1WPU9_9BACL</name>